<sequence>MNYKCGACAELLTDGVHCTVCKQQLHFQCTGITEAGYRKLGDRKLTWRCGKCKQTTPTQPLSPRIEPESLIMRELIMRDLSLMAINDKLAPLECLKDEVVALRNEFEELKGSFNDTNKELREFSARFTDIEHRLLQVEKAQKQVDSMQNRLDKLEDETNA</sequence>
<dbReference type="SUPFAM" id="SSF57903">
    <property type="entry name" value="FYVE/PHD zinc finger"/>
    <property type="match status" value="1"/>
</dbReference>
<dbReference type="Gene3D" id="3.30.40.10">
    <property type="entry name" value="Zinc/RING finger domain, C3HC4 (zinc finger)"/>
    <property type="match status" value="1"/>
</dbReference>
<keyword evidence="6" id="KW-1185">Reference proteome</keyword>
<dbReference type="Proteomes" id="UP000494106">
    <property type="component" value="Unassembled WGS sequence"/>
</dbReference>
<dbReference type="InterPro" id="IPR019786">
    <property type="entry name" value="Zinc_finger_PHD-type_CS"/>
</dbReference>
<dbReference type="AlphaFoldDB" id="A0A8S1APZ2"/>
<protein>
    <recommendedName>
        <fullName evidence="7">Zinc finger PHD-type domain-containing protein</fullName>
    </recommendedName>
</protein>
<evidence type="ECO:0000313" key="6">
    <source>
        <dbReference type="Proteomes" id="UP000494106"/>
    </source>
</evidence>
<keyword evidence="2" id="KW-0863">Zinc-finger</keyword>
<evidence type="ECO:0000256" key="1">
    <source>
        <dbReference type="ARBA" id="ARBA00022723"/>
    </source>
</evidence>
<reference evidence="5 6" key="1">
    <citation type="submission" date="2020-04" db="EMBL/GenBank/DDBJ databases">
        <authorList>
            <person name="Wallbank WR R."/>
            <person name="Pardo Diaz C."/>
            <person name="Kozak K."/>
            <person name="Martin S."/>
            <person name="Jiggins C."/>
            <person name="Moest M."/>
            <person name="Warren A I."/>
            <person name="Byers J.R.P. K."/>
            <person name="Montejo-Kovacevich G."/>
            <person name="Yen C E."/>
        </authorList>
    </citation>
    <scope>NUCLEOTIDE SEQUENCE [LARGE SCALE GENOMIC DNA]</scope>
</reference>
<keyword evidence="4" id="KW-0175">Coiled coil</keyword>
<evidence type="ECO:0008006" key="7">
    <source>
        <dbReference type="Google" id="ProtNLM"/>
    </source>
</evidence>
<organism evidence="5 6">
    <name type="scientific">Arctia plantaginis</name>
    <name type="common">Wood tiger moth</name>
    <name type="synonym">Phalaena plantaginis</name>
    <dbReference type="NCBI Taxonomy" id="874455"/>
    <lineage>
        <taxon>Eukaryota</taxon>
        <taxon>Metazoa</taxon>
        <taxon>Ecdysozoa</taxon>
        <taxon>Arthropoda</taxon>
        <taxon>Hexapoda</taxon>
        <taxon>Insecta</taxon>
        <taxon>Pterygota</taxon>
        <taxon>Neoptera</taxon>
        <taxon>Endopterygota</taxon>
        <taxon>Lepidoptera</taxon>
        <taxon>Glossata</taxon>
        <taxon>Ditrysia</taxon>
        <taxon>Noctuoidea</taxon>
        <taxon>Erebidae</taxon>
        <taxon>Arctiinae</taxon>
        <taxon>Arctia</taxon>
    </lineage>
</organism>
<dbReference type="OrthoDB" id="7048166at2759"/>
<evidence type="ECO:0000256" key="3">
    <source>
        <dbReference type="ARBA" id="ARBA00022833"/>
    </source>
</evidence>
<dbReference type="InterPro" id="IPR013083">
    <property type="entry name" value="Znf_RING/FYVE/PHD"/>
</dbReference>
<evidence type="ECO:0000256" key="4">
    <source>
        <dbReference type="SAM" id="Coils"/>
    </source>
</evidence>
<dbReference type="EMBL" id="CADEBC010000553">
    <property type="protein sequence ID" value="CAB3252168.1"/>
    <property type="molecule type" value="Genomic_DNA"/>
</dbReference>
<evidence type="ECO:0000313" key="5">
    <source>
        <dbReference type="EMBL" id="CAB3252168.1"/>
    </source>
</evidence>
<keyword evidence="1" id="KW-0479">Metal-binding</keyword>
<accession>A0A8S1APZ2</accession>
<comment type="caution">
    <text evidence="5">The sequence shown here is derived from an EMBL/GenBank/DDBJ whole genome shotgun (WGS) entry which is preliminary data.</text>
</comment>
<name>A0A8S1APZ2_ARCPL</name>
<feature type="non-terminal residue" evidence="5">
    <location>
        <position position="160"/>
    </location>
</feature>
<gene>
    <name evidence="5" type="ORF">APLA_LOCUS13325</name>
</gene>
<keyword evidence="3" id="KW-0862">Zinc</keyword>
<feature type="coiled-coil region" evidence="4">
    <location>
        <begin position="92"/>
        <end position="157"/>
    </location>
</feature>
<dbReference type="PROSITE" id="PS01359">
    <property type="entry name" value="ZF_PHD_1"/>
    <property type="match status" value="1"/>
</dbReference>
<evidence type="ECO:0000256" key="2">
    <source>
        <dbReference type="ARBA" id="ARBA00022771"/>
    </source>
</evidence>
<proteinExistence type="predicted"/>
<dbReference type="GO" id="GO:0008270">
    <property type="term" value="F:zinc ion binding"/>
    <property type="evidence" value="ECO:0007669"/>
    <property type="project" value="UniProtKB-KW"/>
</dbReference>
<dbReference type="InterPro" id="IPR011011">
    <property type="entry name" value="Znf_FYVE_PHD"/>
</dbReference>